<feature type="compositionally biased region" description="Polar residues" evidence="1">
    <location>
        <begin position="96"/>
        <end position="114"/>
    </location>
</feature>
<feature type="domain" description="PID" evidence="2">
    <location>
        <begin position="2"/>
        <end position="57"/>
    </location>
</feature>
<dbReference type="PANTHER" id="PTHR11232">
    <property type="entry name" value="PHOSPHOTYROSINE INTERACTION DOMAIN-CONTAINING FAMILY MEMBER"/>
    <property type="match status" value="1"/>
</dbReference>
<feature type="region of interest" description="Disordered" evidence="1">
    <location>
        <begin position="64"/>
        <end position="135"/>
    </location>
</feature>
<feature type="compositionally biased region" description="Low complexity" evidence="1">
    <location>
        <begin position="171"/>
        <end position="185"/>
    </location>
</feature>
<gene>
    <name evidence="4" type="primary">LOC106818291</name>
</gene>
<evidence type="ECO:0000259" key="2">
    <source>
        <dbReference type="PROSITE" id="PS01179"/>
    </source>
</evidence>
<dbReference type="Pfam" id="PF00640">
    <property type="entry name" value="PID"/>
    <property type="match status" value="1"/>
</dbReference>
<evidence type="ECO:0000256" key="1">
    <source>
        <dbReference type="SAM" id="MobiDB-lite"/>
    </source>
</evidence>
<protein>
    <submittedName>
        <fullName evidence="4">Low density lipoprotein receptor adapter protein 1-B-like</fullName>
    </submittedName>
</protein>
<dbReference type="Gene3D" id="2.30.29.30">
    <property type="entry name" value="Pleckstrin-homology domain (PH domain)/Phosphotyrosine-binding domain (PTB)"/>
    <property type="match status" value="1"/>
</dbReference>
<name>A0ABM1F229_PRICU</name>
<feature type="compositionally biased region" description="Polar residues" evidence="1">
    <location>
        <begin position="71"/>
        <end position="87"/>
    </location>
</feature>
<organism evidence="3 4">
    <name type="scientific">Priapulus caudatus</name>
    <name type="common">Priapulid worm</name>
    <dbReference type="NCBI Taxonomy" id="37621"/>
    <lineage>
        <taxon>Eukaryota</taxon>
        <taxon>Metazoa</taxon>
        <taxon>Ecdysozoa</taxon>
        <taxon>Scalidophora</taxon>
        <taxon>Priapulida</taxon>
        <taxon>Priapulimorpha</taxon>
        <taxon>Priapulimorphida</taxon>
        <taxon>Priapulidae</taxon>
        <taxon>Priapulus</taxon>
    </lineage>
</organism>
<dbReference type="SUPFAM" id="SSF50729">
    <property type="entry name" value="PH domain-like"/>
    <property type="match status" value="1"/>
</dbReference>
<keyword evidence="3" id="KW-1185">Reference proteome</keyword>
<dbReference type="PROSITE" id="PS01179">
    <property type="entry name" value="PID"/>
    <property type="match status" value="1"/>
</dbReference>
<feature type="region of interest" description="Disordered" evidence="1">
    <location>
        <begin position="154"/>
        <end position="216"/>
    </location>
</feature>
<sequence length="216" mass="22836">MRIAFCSTDSSNERVCAFNARSVENDAIECHAFLCSKKKIAKAITLTIAQAFKVAHEHHVLRQGAPPATATGGSTNARSLPMSTPSGVGTHESPASAGNSPPSKLSRVSSTSEIHGNRKWVNFDEEQKENTGQQGASLAEFDDGFAELAESRLNPGETLFGTTLTSEELQRSPGSRMSSAASSRDSSADRHSCRGDASPRGGGGARQQTIDDLLCL</sequence>
<dbReference type="PANTHER" id="PTHR11232:SF74">
    <property type="entry name" value="PTB DOMAIN-CONTAINING ADAPTER PROTEIN CED-6-LIKE PROTEIN"/>
    <property type="match status" value="1"/>
</dbReference>
<reference evidence="4" key="1">
    <citation type="submission" date="2025-08" db="UniProtKB">
        <authorList>
            <consortium name="RefSeq"/>
        </authorList>
    </citation>
    <scope>IDENTIFICATION</scope>
</reference>
<evidence type="ECO:0000313" key="4">
    <source>
        <dbReference type="RefSeq" id="XP_014678500.1"/>
    </source>
</evidence>
<accession>A0ABM1F229</accession>
<dbReference type="RefSeq" id="XP_014678500.1">
    <property type="nucleotide sequence ID" value="XM_014823014.1"/>
</dbReference>
<evidence type="ECO:0000313" key="3">
    <source>
        <dbReference type="Proteomes" id="UP000695022"/>
    </source>
</evidence>
<proteinExistence type="predicted"/>
<dbReference type="InterPro" id="IPR011993">
    <property type="entry name" value="PH-like_dom_sf"/>
</dbReference>
<dbReference type="InterPro" id="IPR051133">
    <property type="entry name" value="Adapter_Engulfment-Domain"/>
</dbReference>
<dbReference type="GeneID" id="106818291"/>
<dbReference type="InterPro" id="IPR006020">
    <property type="entry name" value="PTB/PI_dom"/>
</dbReference>
<dbReference type="Proteomes" id="UP000695022">
    <property type="component" value="Unplaced"/>
</dbReference>